<dbReference type="EMBL" id="QJKH01000003">
    <property type="protein sequence ID" value="PXX80515.1"/>
    <property type="molecule type" value="Genomic_DNA"/>
</dbReference>
<dbReference type="InterPro" id="IPR052960">
    <property type="entry name" value="GlcN6P_deaminase-like"/>
</dbReference>
<dbReference type="NCBIfam" id="NF009022">
    <property type="entry name" value="PRK12358.1"/>
    <property type="match status" value="1"/>
</dbReference>
<dbReference type="PANTHER" id="PTHR42892:SF1">
    <property type="entry name" value="GLUCOSAMINE-6-PHOSPHATE ISOMERASE"/>
    <property type="match status" value="1"/>
</dbReference>
<dbReference type="GO" id="GO:0006044">
    <property type="term" value="P:N-acetylglucosamine metabolic process"/>
    <property type="evidence" value="ECO:0007669"/>
    <property type="project" value="InterPro"/>
</dbReference>
<evidence type="ECO:0000259" key="2">
    <source>
        <dbReference type="Pfam" id="PF01182"/>
    </source>
</evidence>
<dbReference type="Proteomes" id="UP000247612">
    <property type="component" value="Unassembled WGS sequence"/>
</dbReference>
<dbReference type="InterPro" id="IPR004547">
    <property type="entry name" value="Glucosamine6P_isomerase"/>
</dbReference>
<dbReference type="GO" id="GO:0004342">
    <property type="term" value="F:glucosamine-6-phosphate deaminase activity"/>
    <property type="evidence" value="ECO:0007669"/>
    <property type="project" value="InterPro"/>
</dbReference>
<evidence type="ECO:0000256" key="1">
    <source>
        <dbReference type="ARBA" id="ARBA00023277"/>
    </source>
</evidence>
<name>A0A318KXQ8_9FIRM</name>
<dbReference type="PANTHER" id="PTHR42892">
    <property type="entry name" value="GLUCOSAMINE-6-PHOSPHATE DEAMINASE-LIKE PROTEIN BT_0258-RELATED"/>
    <property type="match status" value="1"/>
</dbReference>
<keyword evidence="1" id="KW-0119">Carbohydrate metabolism</keyword>
<dbReference type="CDD" id="cd01399">
    <property type="entry name" value="GlcN6P_deaminase"/>
    <property type="match status" value="1"/>
</dbReference>
<dbReference type="InterPro" id="IPR006148">
    <property type="entry name" value="Glc/Gal-6P_isomerase"/>
</dbReference>
<evidence type="ECO:0000313" key="4">
    <source>
        <dbReference type="Proteomes" id="UP000247612"/>
    </source>
</evidence>
<keyword evidence="4" id="KW-1185">Reference proteome</keyword>
<dbReference type="Pfam" id="PF01182">
    <property type="entry name" value="Glucosamine_iso"/>
    <property type="match status" value="1"/>
</dbReference>
<dbReference type="GO" id="GO:0016853">
    <property type="term" value="F:isomerase activity"/>
    <property type="evidence" value="ECO:0007669"/>
    <property type="project" value="UniProtKB-KW"/>
</dbReference>
<dbReference type="GO" id="GO:0005975">
    <property type="term" value="P:carbohydrate metabolic process"/>
    <property type="evidence" value="ECO:0007669"/>
    <property type="project" value="InterPro"/>
</dbReference>
<dbReference type="Gene3D" id="3.40.50.1360">
    <property type="match status" value="1"/>
</dbReference>
<proteinExistence type="predicted"/>
<dbReference type="RefSeq" id="WP_022938374.1">
    <property type="nucleotide sequence ID" value="NZ_CABKRQ010000005.1"/>
</dbReference>
<accession>A0A318KXQ8</accession>
<reference evidence="3 4" key="1">
    <citation type="submission" date="2018-05" db="EMBL/GenBank/DDBJ databases">
        <title>Genomic Encyclopedia of Type Strains, Phase IV (KMG-IV): sequencing the most valuable type-strain genomes for metagenomic binning, comparative biology and taxonomic classification.</title>
        <authorList>
            <person name="Goeker M."/>
        </authorList>
    </citation>
    <scope>NUCLEOTIDE SEQUENCE [LARGE SCALE GENOMIC DNA]</scope>
    <source>
        <strain evidence="3 4">JC118</strain>
    </source>
</reference>
<dbReference type="AlphaFoldDB" id="A0A318KXQ8"/>
<sequence length="238" mass="26454">MKVIRCRDKAEVGKAACAYTLQAMMQPDAHIAITGGSTPKEMYEYLVPLVCDNPAFSHVQYYNFDEIPQVGEHEGLTMQALRSLFFTPANIDEKQIHILNEKNYMECEAALAAVGYLDYVVLGLGKDGHFCGNLPHTCTFDDDTHAVACDLNPTLYNRIKFLSGSDENKMPDAYVTMGPRTIMRSKQIVMIVNGKAKAEIVKRALWGEITAECPSSIFQLHPNFILILDAEAASELTL</sequence>
<feature type="domain" description="Glucosamine/galactosamine-6-phosphate isomerase" evidence="2">
    <location>
        <begin position="22"/>
        <end position="219"/>
    </location>
</feature>
<dbReference type="OrthoDB" id="9810967at2"/>
<dbReference type="InterPro" id="IPR037171">
    <property type="entry name" value="NagB/RpiA_transferase-like"/>
</dbReference>
<organism evidence="3 4">
    <name type="scientific">Dielma fastidiosa</name>
    <dbReference type="NCBI Taxonomy" id="1034346"/>
    <lineage>
        <taxon>Bacteria</taxon>
        <taxon>Bacillati</taxon>
        <taxon>Bacillota</taxon>
        <taxon>Erysipelotrichia</taxon>
        <taxon>Erysipelotrichales</taxon>
        <taxon>Erysipelotrichaceae</taxon>
        <taxon>Dielma</taxon>
    </lineage>
</organism>
<keyword evidence="3" id="KW-0413">Isomerase</keyword>
<protein>
    <submittedName>
        <fullName evidence="3">6-phosphogluconolactonase/glucosamine-6-phosphate isomerase/deaminase</fullName>
    </submittedName>
</protein>
<gene>
    <name evidence="3" type="ORF">DES51_103108</name>
</gene>
<dbReference type="STRING" id="1034346.GCA_000313565_02069"/>
<comment type="caution">
    <text evidence="3">The sequence shown here is derived from an EMBL/GenBank/DDBJ whole genome shotgun (WGS) entry which is preliminary data.</text>
</comment>
<evidence type="ECO:0000313" key="3">
    <source>
        <dbReference type="EMBL" id="PXX80515.1"/>
    </source>
</evidence>
<dbReference type="SUPFAM" id="SSF100950">
    <property type="entry name" value="NagB/RpiA/CoA transferase-like"/>
    <property type="match status" value="1"/>
</dbReference>